<feature type="compositionally biased region" description="Low complexity" evidence="1">
    <location>
        <begin position="8"/>
        <end position="26"/>
    </location>
</feature>
<sequence>ACLLSIGRFPLRDPSLPSPFFSPSTSRTERSQLSTTSPHTTYPQFDPPPSLPHRPTTLRPPSRPQLPSEPDLRPSTHPSGHGPVSGRYAQFLRLHISTARSSPPSST</sequence>
<feature type="non-terminal residue" evidence="2">
    <location>
        <position position="1"/>
    </location>
</feature>
<organism evidence="2">
    <name type="scientific">Dichomitus squalens</name>
    <dbReference type="NCBI Taxonomy" id="114155"/>
    <lineage>
        <taxon>Eukaryota</taxon>
        <taxon>Fungi</taxon>
        <taxon>Dikarya</taxon>
        <taxon>Basidiomycota</taxon>
        <taxon>Agaricomycotina</taxon>
        <taxon>Agaricomycetes</taxon>
        <taxon>Polyporales</taxon>
        <taxon>Polyporaceae</taxon>
        <taxon>Dichomitus</taxon>
    </lineage>
</organism>
<reference evidence="2" key="1">
    <citation type="submission" date="2019-01" db="EMBL/GenBank/DDBJ databases">
        <title>Draft genome sequences of three monokaryotic isolates of the white-rot basidiomycete fungus Dichomitus squalens.</title>
        <authorList>
            <consortium name="DOE Joint Genome Institute"/>
            <person name="Lopez S.C."/>
            <person name="Andreopoulos B."/>
            <person name="Pangilinan J."/>
            <person name="Lipzen A."/>
            <person name="Riley R."/>
            <person name="Ahrendt S."/>
            <person name="Ng V."/>
            <person name="Barry K."/>
            <person name="Daum C."/>
            <person name="Grigoriev I.V."/>
            <person name="Hilden K.S."/>
            <person name="Makela M.R."/>
            <person name="de Vries R.P."/>
        </authorList>
    </citation>
    <scope>NUCLEOTIDE SEQUENCE [LARGE SCALE GENOMIC DNA]</scope>
    <source>
        <strain evidence="2">OM18370.1</strain>
    </source>
</reference>
<name>A0A4Q9M5X4_9APHY</name>
<dbReference type="Proteomes" id="UP000292957">
    <property type="component" value="Unassembled WGS sequence"/>
</dbReference>
<dbReference type="AlphaFoldDB" id="A0A4Q9M5X4"/>
<feature type="compositionally biased region" description="Polar residues" evidence="1">
    <location>
        <begin position="31"/>
        <end position="43"/>
    </location>
</feature>
<protein>
    <submittedName>
        <fullName evidence="2">Uncharacterized protein</fullName>
    </submittedName>
</protein>
<accession>A0A4Q9M5X4</accession>
<evidence type="ECO:0000313" key="2">
    <source>
        <dbReference type="EMBL" id="TBU21192.1"/>
    </source>
</evidence>
<gene>
    <name evidence="2" type="ORF">BD311DRAFT_278651</name>
</gene>
<feature type="region of interest" description="Disordered" evidence="1">
    <location>
        <begin position="1"/>
        <end position="89"/>
    </location>
</feature>
<proteinExistence type="predicted"/>
<dbReference type="EMBL" id="ML143676">
    <property type="protein sequence ID" value="TBU21192.1"/>
    <property type="molecule type" value="Genomic_DNA"/>
</dbReference>
<evidence type="ECO:0000256" key="1">
    <source>
        <dbReference type="SAM" id="MobiDB-lite"/>
    </source>
</evidence>